<evidence type="ECO:0000256" key="5">
    <source>
        <dbReference type="ARBA" id="ARBA00023204"/>
    </source>
</evidence>
<dbReference type="InterPro" id="IPR037278">
    <property type="entry name" value="ARFGAP/RecO"/>
</dbReference>
<dbReference type="Gene3D" id="1.20.1440.120">
    <property type="entry name" value="Recombination protein O, C-terminal domain"/>
    <property type="match status" value="1"/>
</dbReference>
<comment type="caution">
    <text evidence="9">The sequence shown here is derived from an EMBL/GenBank/DDBJ whole genome shotgun (WGS) entry which is preliminary data.</text>
</comment>
<dbReference type="Pfam" id="PF11967">
    <property type="entry name" value="RecO_N"/>
    <property type="match status" value="1"/>
</dbReference>
<feature type="domain" description="DNA replication/recombination mediator RecO N-terminal" evidence="8">
    <location>
        <begin position="1"/>
        <end position="77"/>
    </location>
</feature>
<keyword evidence="4 7" id="KW-0233">DNA recombination</keyword>
<dbReference type="Gene3D" id="2.40.50.140">
    <property type="entry name" value="Nucleic acid-binding proteins"/>
    <property type="match status" value="1"/>
</dbReference>
<evidence type="ECO:0000256" key="1">
    <source>
        <dbReference type="ARBA" id="ARBA00007452"/>
    </source>
</evidence>
<evidence type="ECO:0000259" key="8">
    <source>
        <dbReference type="Pfam" id="PF11967"/>
    </source>
</evidence>
<evidence type="ECO:0000256" key="2">
    <source>
        <dbReference type="ARBA" id="ARBA00021310"/>
    </source>
</evidence>
<reference evidence="9" key="2">
    <citation type="submission" date="2020-09" db="EMBL/GenBank/DDBJ databases">
        <authorList>
            <person name="Sun Q."/>
            <person name="Zhou Y."/>
        </authorList>
    </citation>
    <scope>NUCLEOTIDE SEQUENCE</scope>
    <source>
        <strain evidence="9">CGMCC 1.12987</strain>
    </source>
</reference>
<accession>A0A917D6F8</accession>
<dbReference type="NCBIfam" id="TIGR00613">
    <property type="entry name" value="reco"/>
    <property type="match status" value="1"/>
</dbReference>
<evidence type="ECO:0000256" key="3">
    <source>
        <dbReference type="ARBA" id="ARBA00022763"/>
    </source>
</evidence>
<reference evidence="9" key="1">
    <citation type="journal article" date="2014" name="Int. J. Syst. Evol. Microbiol.">
        <title>Complete genome sequence of Corynebacterium casei LMG S-19264T (=DSM 44701T), isolated from a smear-ripened cheese.</title>
        <authorList>
            <consortium name="US DOE Joint Genome Institute (JGI-PGF)"/>
            <person name="Walter F."/>
            <person name="Albersmeier A."/>
            <person name="Kalinowski J."/>
            <person name="Ruckert C."/>
        </authorList>
    </citation>
    <scope>NUCLEOTIDE SEQUENCE</scope>
    <source>
        <strain evidence="9">CGMCC 1.12987</strain>
    </source>
</reference>
<dbReference type="InterPro" id="IPR003717">
    <property type="entry name" value="RecO"/>
</dbReference>
<comment type="similarity">
    <text evidence="1 7">Belongs to the RecO family.</text>
</comment>
<dbReference type="InterPro" id="IPR042242">
    <property type="entry name" value="RecO_C"/>
</dbReference>
<protein>
    <recommendedName>
        <fullName evidence="2 7">DNA repair protein RecO</fullName>
    </recommendedName>
    <alternativeName>
        <fullName evidence="6 7">Recombination protein O</fullName>
    </alternativeName>
</protein>
<dbReference type="SUPFAM" id="SSF57863">
    <property type="entry name" value="ArfGap/RecO-like zinc finger"/>
    <property type="match status" value="1"/>
</dbReference>
<keyword evidence="3 7" id="KW-0227">DNA damage</keyword>
<organism evidence="9 10">
    <name type="scientific">Paenibacillus abyssi</name>
    <dbReference type="NCBI Taxonomy" id="1340531"/>
    <lineage>
        <taxon>Bacteria</taxon>
        <taxon>Bacillati</taxon>
        <taxon>Bacillota</taxon>
        <taxon>Bacilli</taxon>
        <taxon>Bacillales</taxon>
        <taxon>Paenibacillaceae</taxon>
        <taxon>Paenibacillus</taxon>
    </lineage>
</organism>
<dbReference type="Proteomes" id="UP000644756">
    <property type="component" value="Unassembled WGS sequence"/>
</dbReference>
<gene>
    <name evidence="7 9" type="primary">recO</name>
    <name evidence="9" type="ORF">GCM10010916_29340</name>
</gene>
<dbReference type="InterPro" id="IPR022572">
    <property type="entry name" value="DNA_rep/recomb_RecO_N"/>
</dbReference>
<dbReference type="GO" id="GO:0006302">
    <property type="term" value="P:double-strand break repair"/>
    <property type="evidence" value="ECO:0007669"/>
    <property type="project" value="TreeGrafter"/>
</dbReference>
<dbReference type="AlphaFoldDB" id="A0A917D6F8"/>
<evidence type="ECO:0000256" key="6">
    <source>
        <dbReference type="ARBA" id="ARBA00033409"/>
    </source>
</evidence>
<evidence type="ECO:0000313" key="9">
    <source>
        <dbReference type="EMBL" id="GGG10595.1"/>
    </source>
</evidence>
<name>A0A917D6F8_9BACL</name>
<dbReference type="SUPFAM" id="SSF50249">
    <property type="entry name" value="Nucleic acid-binding proteins"/>
    <property type="match status" value="1"/>
</dbReference>
<dbReference type="Pfam" id="PF02565">
    <property type="entry name" value="RecO_C"/>
    <property type="match status" value="1"/>
</dbReference>
<dbReference type="RefSeq" id="WP_188531812.1">
    <property type="nucleotide sequence ID" value="NZ_BMGR01000009.1"/>
</dbReference>
<keyword evidence="5 7" id="KW-0234">DNA repair</keyword>
<evidence type="ECO:0000256" key="4">
    <source>
        <dbReference type="ARBA" id="ARBA00023172"/>
    </source>
</evidence>
<dbReference type="GO" id="GO:0043590">
    <property type="term" value="C:bacterial nucleoid"/>
    <property type="evidence" value="ECO:0007669"/>
    <property type="project" value="TreeGrafter"/>
</dbReference>
<keyword evidence="10" id="KW-1185">Reference proteome</keyword>
<comment type="function">
    <text evidence="7">Involved in DNA repair and RecF pathway recombination.</text>
</comment>
<dbReference type="EMBL" id="BMGR01000009">
    <property type="protein sequence ID" value="GGG10595.1"/>
    <property type="molecule type" value="Genomic_DNA"/>
</dbReference>
<dbReference type="InterPro" id="IPR012340">
    <property type="entry name" value="NA-bd_OB-fold"/>
</dbReference>
<dbReference type="HAMAP" id="MF_00201">
    <property type="entry name" value="RecO"/>
    <property type="match status" value="1"/>
</dbReference>
<dbReference type="GO" id="GO:0006310">
    <property type="term" value="P:DNA recombination"/>
    <property type="evidence" value="ECO:0007669"/>
    <property type="project" value="UniProtKB-UniRule"/>
</dbReference>
<dbReference type="PANTHER" id="PTHR33991:SF1">
    <property type="entry name" value="DNA REPAIR PROTEIN RECO"/>
    <property type="match status" value="1"/>
</dbReference>
<evidence type="ECO:0000256" key="7">
    <source>
        <dbReference type="HAMAP-Rule" id="MF_00201"/>
    </source>
</evidence>
<sequence length="248" mass="27946">MLYRVEGIVIRSMDYGEGNKIVTILTNTHGKAGIVIRGAKKLKSRHGSLAQLFTHAEFVFFKKSGLGTLNHGEIIESHHVLREQLMMAAYASYAVELVDKALQDDEAGSYVFEQLKACLKALAEEKDPQITIHLFEMKMMEAAGYGPEMDACISCGNTDGEFSLSYRLGGILCRRCSDKDPARLELGEGALKLMRLFRRMDMRRLGNIQVKDATKKELKTGMRQLMDTHMGLTLKSRSFLDQMDRYPI</sequence>
<evidence type="ECO:0000313" key="10">
    <source>
        <dbReference type="Proteomes" id="UP000644756"/>
    </source>
</evidence>
<proteinExistence type="inferred from homology"/>
<dbReference type="PANTHER" id="PTHR33991">
    <property type="entry name" value="DNA REPAIR PROTEIN RECO"/>
    <property type="match status" value="1"/>
</dbReference>